<keyword evidence="8" id="KW-0457">Lysine biosynthesis</keyword>
<keyword evidence="6" id="KW-0560">Oxidoreductase</keyword>
<evidence type="ECO:0000256" key="3">
    <source>
        <dbReference type="ARBA" id="ARBA00022605"/>
    </source>
</evidence>
<keyword evidence="7" id="KW-0520">NAD</keyword>
<feature type="domain" description="Dihydrodipicolinate reductase C-terminal" evidence="14">
    <location>
        <begin position="128"/>
        <end position="264"/>
    </location>
</feature>
<evidence type="ECO:0000256" key="10">
    <source>
        <dbReference type="ARBA" id="ARBA00038983"/>
    </source>
</evidence>
<evidence type="ECO:0000256" key="5">
    <source>
        <dbReference type="ARBA" id="ARBA00022915"/>
    </source>
</evidence>
<accession>A0A381NIA8</accession>
<dbReference type="SUPFAM" id="SSF51735">
    <property type="entry name" value="NAD(P)-binding Rossmann-fold domains"/>
    <property type="match status" value="1"/>
</dbReference>
<evidence type="ECO:0000256" key="9">
    <source>
        <dbReference type="ARBA" id="ARBA00037922"/>
    </source>
</evidence>
<evidence type="ECO:0000259" key="14">
    <source>
        <dbReference type="Pfam" id="PF05173"/>
    </source>
</evidence>
<evidence type="ECO:0000259" key="13">
    <source>
        <dbReference type="Pfam" id="PF01113"/>
    </source>
</evidence>
<dbReference type="NCBIfam" id="TIGR00036">
    <property type="entry name" value="dapB"/>
    <property type="match status" value="1"/>
</dbReference>
<dbReference type="PANTHER" id="PTHR20836:SF0">
    <property type="entry name" value="4-HYDROXY-TETRAHYDRODIPICOLINATE REDUCTASE 1, CHLOROPLASTIC-RELATED"/>
    <property type="match status" value="1"/>
</dbReference>
<dbReference type="PROSITE" id="PS01298">
    <property type="entry name" value="DAPB"/>
    <property type="match status" value="1"/>
</dbReference>
<keyword evidence="3" id="KW-0028">Amino-acid biosynthesis</keyword>
<dbReference type="GO" id="GO:0008839">
    <property type="term" value="F:4-hydroxy-tetrahydrodipicolinate reductase"/>
    <property type="evidence" value="ECO:0007669"/>
    <property type="project" value="UniProtKB-EC"/>
</dbReference>
<comment type="catalytic activity">
    <reaction evidence="12">
        <text>(S)-2,3,4,5-tetrahydrodipicolinate + NAD(+) + H2O = (2S,4S)-4-hydroxy-2,3,4,5-tetrahydrodipicolinate + NADH + H(+)</text>
        <dbReference type="Rhea" id="RHEA:35323"/>
        <dbReference type="ChEBI" id="CHEBI:15377"/>
        <dbReference type="ChEBI" id="CHEBI:15378"/>
        <dbReference type="ChEBI" id="CHEBI:16845"/>
        <dbReference type="ChEBI" id="CHEBI:57540"/>
        <dbReference type="ChEBI" id="CHEBI:57945"/>
        <dbReference type="ChEBI" id="CHEBI:67139"/>
        <dbReference type="EC" id="1.17.1.8"/>
    </reaction>
</comment>
<dbReference type="EMBL" id="UINC01000321">
    <property type="protein sequence ID" value="SUZ53263.1"/>
    <property type="molecule type" value="Genomic_DNA"/>
</dbReference>
<dbReference type="InterPro" id="IPR000846">
    <property type="entry name" value="DapB_N"/>
</dbReference>
<dbReference type="FunFam" id="3.30.360.10:FF:000004">
    <property type="entry name" value="4-hydroxy-tetrahydrodipicolinate reductase"/>
    <property type="match status" value="1"/>
</dbReference>
<dbReference type="InterPro" id="IPR036291">
    <property type="entry name" value="NAD(P)-bd_dom_sf"/>
</dbReference>
<dbReference type="GO" id="GO:0019877">
    <property type="term" value="P:diaminopimelate biosynthetic process"/>
    <property type="evidence" value="ECO:0007669"/>
    <property type="project" value="UniProtKB-KW"/>
</dbReference>
<reference evidence="15" key="1">
    <citation type="submission" date="2018-05" db="EMBL/GenBank/DDBJ databases">
        <authorList>
            <person name="Lanie J.A."/>
            <person name="Ng W.-L."/>
            <person name="Kazmierczak K.M."/>
            <person name="Andrzejewski T.M."/>
            <person name="Davidsen T.M."/>
            <person name="Wayne K.J."/>
            <person name="Tettelin H."/>
            <person name="Glass J.I."/>
            <person name="Rusch D."/>
            <person name="Podicherti R."/>
            <person name="Tsui H.-C.T."/>
            <person name="Winkler M.E."/>
        </authorList>
    </citation>
    <scope>NUCLEOTIDE SEQUENCE</scope>
</reference>
<feature type="domain" description="Dihydrodipicolinate reductase N-terminal" evidence="13">
    <location>
        <begin position="2"/>
        <end position="125"/>
    </location>
</feature>
<dbReference type="SUPFAM" id="SSF55347">
    <property type="entry name" value="Glyceraldehyde-3-phosphate dehydrogenase-like, C-terminal domain"/>
    <property type="match status" value="1"/>
</dbReference>
<dbReference type="Pfam" id="PF05173">
    <property type="entry name" value="DapB_C"/>
    <property type="match status" value="1"/>
</dbReference>
<dbReference type="CDD" id="cd02274">
    <property type="entry name" value="DHDPR_N"/>
    <property type="match status" value="1"/>
</dbReference>
<dbReference type="InterPro" id="IPR023940">
    <property type="entry name" value="DHDPR_bac"/>
</dbReference>
<evidence type="ECO:0000313" key="15">
    <source>
        <dbReference type="EMBL" id="SUZ53263.1"/>
    </source>
</evidence>
<name>A0A381NIA8_9ZZZZ</name>
<dbReference type="Gene3D" id="3.30.360.10">
    <property type="entry name" value="Dihydrodipicolinate Reductase, domain 2"/>
    <property type="match status" value="1"/>
</dbReference>
<dbReference type="InterPro" id="IPR022664">
    <property type="entry name" value="DapB_N_CS"/>
</dbReference>
<comment type="catalytic activity">
    <reaction evidence="11">
        <text>(S)-2,3,4,5-tetrahydrodipicolinate + NADP(+) + H2O = (2S,4S)-4-hydroxy-2,3,4,5-tetrahydrodipicolinate + NADPH + H(+)</text>
        <dbReference type="Rhea" id="RHEA:35331"/>
        <dbReference type="ChEBI" id="CHEBI:15377"/>
        <dbReference type="ChEBI" id="CHEBI:15378"/>
        <dbReference type="ChEBI" id="CHEBI:16845"/>
        <dbReference type="ChEBI" id="CHEBI:57783"/>
        <dbReference type="ChEBI" id="CHEBI:58349"/>
        <dbReference type="ChEBI" id="CHEBI:67139"/>
        <dbReference type="EC" id="1.17.1.8"/>
    </reaction>
</comment>
<dbReference type="InterPro" id="IPR022663">
    <property type="entry name" value="DapB_C"/>
</dbReference>
<dbReference type="EC" id="1.17.1.8" evidence="10"/>
<evidence type="ECO:0000256" key="11">
    <source>
        <dbReference type="ARBA" id="ARBA00049080"/>
    </source>
</evidence>
<dbReference type="Pfam" id="PF01113">
    <property type="entry name" value="DapB_N"/>
    <property type="match status" value="1"/>
</dbReference>
<dbReference type="GO" id="GO:0005829">
    <property type="term" value="C:cytosol"/>
    <property type="evidence" value="ECO:0007669"/>
    <property type="project" value="TreeGrafter"/>
</dbReference>
<keyword evidence="5" id="KW-0220">Diaminopimelate biosynthesis</keyword>
<dbReference type="Gene3D" id="3.40.50.720">
    <property type="entry name" value="NAD(P)-binding Rossmann-like Domain"/>
    <property type="match status" value="1"/>
</dbReference>
<evidence type="ECO:0000256" key="2">
    <source>
        <dbReference type="ARBA" id="ARBA00022490"/>
    </source>
</evidence>
<dbReference type="PIRSF" id="PIRSF000161">
    <property type="entry name" value="DHPR"/>
    <property type="match status" value="1"/>
</dbReference>
<keyword evidence="2" id="KW-0963">Cytoplasm</keyword>
<evidence type="ECO:0000256" key="8">
    <source>
        <dbReference type="ARBA" id="ARBA00023154"/>
    </source>
</evidence>
<dbReference type="HAMAP" id="MF_00102">
    <property type="entry name" value="DapB"/>
    <property type="match status" value="1"/>
</dbReference>
<dbReference type="PANTHER" id="PTHR20836">
    <property type="entry name" value="DIHYDRODIPICOLINATE REDUCTASE"/>
    <property type="match status" value="1"/>
</dbReference>
<keyword evidence="4" id="KW-0521">NADP</keyword>
<evidence type="ECO:0000256" key="12">
    <source>
        <dbReference type="ARBA" id="ARBA00049396"/>
    </source>
</evidence>
<protein>
    <recommendedName>
        <fullName evidence="10">4-hydroxy-tetrahydrodipicolinate reductase</fullName>
        <ecNumber evidence="10">1.17.1.8</ecNumber>
    </recommendedName>
</protein>
<evidence type="ECO:0000256" key="6">
    <source>
        <dbReference type="ARBA" id="ARBA00023002"/>
    </source>
</evidence>
<gene>
    <name evidence="15" type="ORF">METZ01_LOCUS6117</name>
</gene>
<proteinExistence type="inferred from homology"/>
<evidence type="ECO:0000256" key="7">
    <source>
        <dbReference type="ARBA" id="ARBA00023027"/>
    </source>
</evidence>
<comment type="similarity">
    <text evidence="1">Belongs to the DapB family.</text>
</comment>
<dbReference type="AlphaFoldDB" id="A0A381NIA8"/>
<dbReference type="GO" id="GO:0009089">
    <property type="term" value="P:lysine biosynthetic process via diaminopimelate"/>
    <property type="evidence" value="ECO:0007669"/>
    <property type="project" value="InterPro"/>
</dbReference>
<comment type="pathway">
    <text evidence="9">Amino-acid biosynthesis; L-lysine biosynthesis via DAP pathway; (S)-tetrahydrodipicolinate from L-aspartate: step 4/4.</text>
</comment>
<evidence type="ECO:0000256" key="4">
    <source>
        <dbReference type="ARBA" id="ARBA00022857"/>
    </source>
</evidence>
<sequence>MVRVAIAGAAGRMGRSLVKAVNQSDVAMQVTAATVLADDPCLGVDVGSMAMGVASGVVTVSDLTSASDFDVMIDFTAPAATLKHIEFCQQHSKAMVIGTTGLPATGIEAITAAGESIPIVFSPNMSIGVNLCFSLLKQAAEILGNQMDIEIYEAHHRFKKDTPSGTALKMGEIIADVLDRDLKEIAIYEREGISEGRDREAIGFTAVRAGDIVGDHTVTFAGLGERVEITHRASSRMTFANGAVQAAQWIVGKENGVYSMGEVLGL</sequence>
<organism evidence="15">
    <name type="scientific">marine metagenome</name>
    <dbReference type="NCBI Taxonomy" id="408172"/>
    <lineage>
        <taxon>unclassified sequences</taxon>
        <taxon>metagenomes</taxon>
        <taxon>ecological metagenomes</taxon>
    </lineage>
</organism>
<evidence type="ECO:0000256" key="1">
    <source>
        <dbReference type="ARBA" id="ARBA00006642"/>
    </source>
</evidence>